<evidence type="ECO:0000259" key="2">
    <source>
        <dbReference type="Pfam" id="PF25917"/>
    </source>
</evidence>
<dbReference type="GO" id="GO:0015562">
    <property type="term" value="F:efflux transmembrane transporter activity"/>
    <property type="evidence" value="ECO:0007669"/>
    <property type="project" value="TreeGrafter"/>
</dbReference>
<comment type="similarity">
    <text evidence="1">Belongs to the membrane fusion protein (MFP) (TC 8.A.1) family.</text>
</comment>
<dbReference type="InterPro" id="IPR058625">
    <property type="entry name" value="MdtA-like_BSH"/>
</dbReference>
<dbReference type="SUPFAM" id="SSF111369">
    <property type="entry name" value="HlyD-like secretion proteins"/>
    <property type="match status" value="1"/>
</dbReference>
<dbReference type="OrthoDB" id="1185083at2"/>
<dbReference type="NCBIfam" id="TIGR01730">
    <property type="entry name" value="RND_mfp"/>
    <property type="match status" value="1"/>
</dbReference>
<dbReference type="Pfam" id="PF25989">
    <property type="entry name" value="YknX_C"/>
    <property type="match status" value="1"/>
</dbReference>
<dbReference type="InterPro" id="IPR058637">
    <property type="entry name" value="YknX-like_C"/>
</dbReference>
<feature type="domain" description="Multidrug resistance protein MdtA-like barrel-sandwich hybrid" evidence="2">
    <location>
        <begin position="69"/>
        <end position="188"/>
    </location>
</feature>
<keyword evidence="5" id="KW-1185">Reference proteome</keyword>
<dbReference type="EMBL" id="BJLH01000001">
    <property type="protein sequence ID" value="GEA58914.1"/>
    <property type="molecule type" value="Genomic_DNA"/>
</dbReference>
<protein>
    <submittedName>
        <fullName evidence="4">Hemolysin secretion protein D</fullName>
    </submittedName>
</protein>
<evidence type="ECO:0000313" key="4">
    <source>
        <dbReference type="EMBL" id="GEA58914.1"/>
    </source>
</evidence>
<accession>A0A4Y3IJM4</accession>
<reference evidence="4 5" key="1">
    <citation type="submission" date="2019-06" db="EMBL/GenBank/DDBJ databases">
        <title>Whole genome shotgun sequence of Vibrio comitans NBRC 102076.</title>
        <authorList>
            <person name="Hosoyama A."/>
            <person name="Uohara A."/>
            <person name="Ohji S."/>
            <person name="Ichikawa N."/>
        </authorList>
    </citation>
    <scope>NUCLEOTIDE SEQUENCE [LARGE SCALE GENOMIC DNA]</scope>
    <source>
        <strain evidence="4 5">NBRC 102076</strain>
    </source>
</reference>
<dbReference type="PANTHER" id="PTHR30469:SF20">
    <property type="entry name" value="EFFLUX RND TRANSPORTER PERIPLASMIC ADAPTOR SUBUNIT"/>
    <property type="match status" value="1"/>
</dbReference>
<organism evidence="4 5">
    <name type="scientific">Vibrio comitans NBRC 102076</name>
    <dbReference type="NCBI Taxonomy" id="1219078"/>
    <lineage>
        <taxon>Bacteria</taxon>
        <taxon>Pseudomonadati</taxon>
        <taxon>Pseudomonadota</taxon>
        <taxon>Gammaproteobacteria</taxon>
        <taxon>Vibrionales</taxon>
        <taxon>Vibrionaceae</taxon>
        <taxon>Vibrio</taxon>
    </lineage>
</organism>
<dbReference type="GO" id="GO:1990281">
    <property type="term" value="C:efflux pump complex"/>
    <property type="evidence" value="ECO:0007669"/>
    <property type="project" value="TreeGrafter"/>
</dbReference>
<evidence type="ECO:0000313" key="5">
    <source>
        <dbReference type="Proteomes" id="UP000318242"/>
    </source>
</evidence>
<proteinExistence type="inferred from homology"/>
<dbReference type="Gene3D" id="2.40.50.100">
    <property type="match status" value="1"/>
</dbReference>
<dbReference type="Gene3D" id="2.40.420.20">
    <property type="match status" value="1"/>
</dbReference>
<dbReference type="Gene3D" id="2.40.30.170">
    <property type="match status" value="1"/>
</dbReference>
<dbReference type="InterPro" id="IPR006143">
    <property type="entry name" value="RND_pump_MFP"/>
</dbReference>
<dbReference type="PANTHER" id="PTHR30469">
    <property type="entry name" value="MULTIDRUG RESISTANCE PROTEIN MDTA"/>
    <property type="match status" value="1"/>
</dbReference>
<dbReference type="Gene3D" id="1.10.287.470">
    <property type="entry name" value="Helix hairpin bin"/>
    <property type="match status" value="1"/>
</dbReference>
<dbReference type="PROSITE" id="PS51257">
    <property type="entry name" value="PROKAR_LIPOPROTEIN"/>
    <property type="match status" value="1"/>
</dbReference>
<comment type="caution">
    <text evidence="4">The sequence shown here is derived from an EMBL/GenBank/DDBJ whole genome shotgun (WGS) entry which is preliminary data.</text>
</comment>
<feature type="domain" description="YknX-like C-terminal permuted SH3-like" evidence="3">
    <location>
        <begin position="300"/>
        <end position="357"/>
    </location>
</feature>
<evidence type="ECO:0000259" key="3">
    <source>
        <dbReference type="Pfam" id="PF25989"/>
    </source>
</evidence>
<name>A0A4Y3IJM4_9VIBR</name>
<dbReference type="Pfam" id="PF25917">
    <property type="entry name" value="BSH_RND"/>
    <property type="match status" value="1"/>
</dbReference>
<sequence>MSLAMKWLSKGSLVLGLSVVLVGCERPVVEPAAHISKVEVLQLGEPEVTDRIFFPAVAQAALRSHLSFRVSGEITELPVKEGDRVKKGDVLAQLDTRDFQIAVDNARASYNAINSQYKRSGPLVKKGLLAQSQYDELAAQRNIALVDLQMAKLHFEFTTLKAPTDGIISRVNVDRFENIQVGQQIVNIHSTDTVEVLIQIPDRLFVHQPSKRDLRKVNAKVKVESGNIYEATIKEFTTEPDPATGTYNVTLTMPMPEEEIILDGMALEVTARSSEAGLNVSVGSYIPFNAVVNMDGDLLDRTETYVWVLEGNKVRKQLVQLGKLQNRAVQIISGLQGAETIVVKGMSQLRDGAEVEVIKKEAVQ</sequence>
<evidence type="ECO:0000256" key="1">
    <source>
        <dbReference type="ARBA" id="ARBA00009477"/>
    </source>
</evidence>
<dbReference type="AlphaFoldDB" id="A0A4Y3IJM4"/>
<dbReference type="RefSeq" id="WP_141268329.1">
    <property type="nucleotide sequence ID" value="NZ_BJLH01000001.1"/>
</dbReference>
<dbReference type="Proteomes" id="UP000318242">
    <property type="component" value="Unassembled WGS sequence"/>
</dbReference>
<gene>
    <name evidence="4" type="ORF">VCO01S_01070</name>
</gene>